<keyword evidence="8" id="KW-0238">DNA-binding</keyword>
<feature type="compositionally biased region" description="Low complexity" evidence="11">
    <location>
        <begin position="194"/>
        <end position="203"/>
    </location>
</feature>
<dbReference type="SMART" id="SM00298">
    <property type="entry name" value="CHROMO"/>
    <property type="match status" value="2"/>
</dbReference>
<dbReference type="Pfam" id="PF00271">
    <property type="entry name" value="Helicase_C"/>
    <property type="match status" value="1"/>
</dbReference>
<keyword evidence="10" id="KW-0539">Nucleus</keyword>
<dbReference type="Pfam" id="PF23588">
    <property type="entry name" value="HTH_CHD1_Hrp3"/>
    <property type="match status" value="1"/>
</dbReference>
<protein>
    <submittedName>
        <fullName evidence="15">CHD3-like protein</fullName>
    </submittedName>
</protein>
<feature type="compositionally biased region" description="Acidic residues" evidence="11">
    <location>
        <begin position="204"/>
        <end position="216"/>
    </location>
</feature>
<keyword evidence="16" id="KW-1185">Reference proteome</keyword>
<feature type="domain" description="Helicase ATP-binding" evidence="13">
    <location>
        <begin position="494"/>
        <end position="723"/>
    </location>
</feature>
<keyword evidence="7" id="KW-0805">Transcription regulation</keyword>
<dbReference type="Gene3D" id="3.40.50.300">
    <property type="entry name" value="P-loop containing nucleotide triphosphate hydrolases"/>
    <property type="match status" value="1"/>
</dbReference>
<dbReference type="Pfam" id="PF00385">
    <property type="entry name" value="Chromo"/>
    <property type="match status" value="2"/>
</dbReference>
<feature type="compositionally biased region" description="Basic residues" evidence="11">
    <location>
        <begin position="1781"/>
        <end position="1791"/>
    </location>
</feature>
<feature type="compositionally biased region" description="Low complexity" evidence="11">
    <location>
        <begin position="1297"/>
        <end position="1310"/>
    </location>
</feature>
<feature type="region of interest" description="Disordered" evidence="11">
    <location>
        <begin position="1754"/>
        <end position="1797"/>
    </location>
</feature>
<dbReference type="Gene3D" id="3.40.50.10810">
    <property type="entry name" value="Tandem AAA-ATPase domain"/>
    <property type="match status" value="2"/>
</dbReference>
<evidence type="ECO:0000256" key="9">
    <source>
        <dbReference type="ARBA" id="ARBA00023163"/>
    </source>
</evidence>
<dbReference type="InterPro" id="IPR001650">
    <property type="entry name" value="Helicase_C-like"/>
</dbReference>
<evidence type="ECO:0000256" key="2">
    <source>
        <dbReference type="ARBA" id="ARBA00007025"/>
    </source>
</evidence>
<feature type="compositionally biased region" description="Basic and acidic residues" evidence="11">
    <location>
        <begin position="1639"/>
        <end position="1659"/>
    </location>
</feature>
<evidence type="ECO:0000313" key="15">
    <source>
        <dbReference type="EMBL" id="KAJ1606565.1"/>
    </source>
</evidence>
<evidence type="ECO:0000256" key="4">
    <source>
        <dbReference type="ARBA" id="ARBA00022741"/>
    </source>
</evidence>
<evidence type="ECO:0000256" key="3">
    <source>
        <dbReference type="ARBA" id="ARBA00022737"/>
    </source>
</evidence>
<dbReference type="SMART" id="SM01176">
    <property type="entry name" value="DUF4208"/>
    <property type="match status" value="1"/>
</dbReference>
<comment type="subcellular location">
    <subcellularLocation>
        <location evidence="1">Nucleus</location>
    </subcellularLocation>
</comment>
<dbReference type="EMBL" id="JAPCXB010000138">
    <property type="protein sequence ID" value="KAJ1606565.1"/>
    <property type="molecule type" value="Genomic_DNA"/>
</dbReference>
<feature type="region of interest" description="Disordered" evidence="11">
    <location>
        <begin position="1483"/>
        <end position="1521"/>
    </location>
</feature>
<keyword evidence="9" id="KW-0804">Transcription</keyword>
<evidence type="ECO:0000256" key="10">
    <source>
        <dbReference type="ARBA" id="ARBA00023242"/>
    </source>
</evidence>
<dbReference type="SUPFAM" id="SSF54160">
    <property type="entry name" value="Chromo domain-like"/>
    <property type="match status" value="2"/>
</dbReference>
<feature type="compositionally biased region" description="Basic residues" evidence="11">
    <location>
        <begin position="1281"/>
        <end position="1296"/>
    </location>
</feature>
<evidence type="ECO:0000259" key="13">
    <source>
        <dbReference type="PROSITE" id="PS51192"/>
    </source>
</evidence>
<keyword evidence="3" id="KW-0677">Repeat</keyword>
<dbReference type="SMART" id="SM00490">
    <property type="entry name" value="HELICc"/>
    <property type="match status" value="1"/>
</dbReference>
<dbReference type="InterPro" id="IPR025260">
    <property type="entry name" value="CHD1-like_C"/>
</dbReference>
<evidence type="ECO:0000313" key="16">
    <source>
        <dbReference type="Proteomes" id="UP001071777"/>
    </source>
</evidence>
<dbReference type="Proteomes" id="UP001071777">
    <property type="component" value="Unassembled WGS sequence"/>
</dbReference>
<sequence length="2039" mass="229302">MDLDVEFSDSSTEEEFGVLGRCKSTGNTSSEVVSQREGSNGAQGGSCSRSGRVRKMRYSSFSNIDNESESSEESPSESGQAAKIRRTQERCGRARSSRSRSRARKNEDLDYENEEEARYDYEDDDEDFVAEEFNPNSADARRGTDSDEGDLYEEPVQKKRGRRPSRGKAAQASAVRRTARSSRRAVNYLSFDDSASLDSSAPDSEAEAEAEAEGDALDPVHQSVRTIDRVLSSRQSPEDASITEYRIKWMGYSHLHNTWESAESLISEGVAGLRRLENFQRKMAEVLHRRKFMTEDEIEQEDITLEIQRQLDLDALIPERIVDVYREDSSLEVSKVKEEDRRQLYYFVKWLSCPYDQCTWESYETLEEHNFVSYIDAFYAQMDLVSRFDRSCDYEMRPLSLTSFEPYLSTPFYMGVRVRDMPDHCKSSEEVKAEDSVAAGDQPMVLERQLRGEEGEAKEEPKDGHAVKTDAHEDEPFQPRTLRDYQIYGLNWMISRFKKNVNILLADEMGLGKTVQTISVVGHCLYMERIVAPFLVVVPQSTSDNWLREFKKWLPDANVVLYHGNAYARELIRSYELSTIELKVEESADGHTGRHAGHKSESGLEMSAEGPKGVQAYARGVSGGGGLFKRGSRSSKQTKKRYRFDVVITTPSILNSPVDCDFLRQIDWYMMIVDEAHQLKNRDSKRFKELHEFGTMYRLLLSGTPLHNNLEELWSLLHFLNPSRFQNYQEFRLRYPDIENPNVIGPDKQRQLEDLQNELQEYVLRRVKKDVEKSLPNKVERILRVELSPQQTDMYKSILTRNYDELSRTTGGTKTSLQNICMELKKVCNHPFLIHRPELDPSQGVTIANIQHQLVYGCGKLCLLDKLLSRLKEKGSRVLIFSQMVRMLNIISEFLVLRGFRHQRLDGTMGKELRKKAMDHFNAPNSDDFCFLLSTKAGGLGINLTTADTVIIYDSDWNPQNDLQAEARAHRIGQKKQVQIYRLVTKDSIEENILERAKTKMVLDTLVVQGLNNISSQSQASSAAAASVAAMATQALYPNGKKPNSGGTSFSRDELAKILKFGAQKLWSKEAEKTPAQTLPNSDIACGQCTNCACGEMCMHKAVHVDSNIKSAENRLGVGSEGKGDFLDEDRRFASQIDLDQVLADAEEHVHDAQGLADGLLRSFANIADFRYEAPPLVIDSNTGVLVPLGEGRGGEGEQVDFDSKEFWERTIPEEERLKVLEKNQQSTIVTGPRKSAMRDGSLKYRDDGYTFVGDESGSEDENEARLGGQGSGQDESFGAKGKKQSKKRSKEKSSKKPSGSVSGKSKATGSSGGNKKAKDVDQAEELEGSEVNVVSSTDLDPVSEGAHSMVPNREEYPLPELSLQSREEFELLMSEITSFQFKYGHDDEQFPAEVHQIYRDTSNGVRSVRNGKRTRRDPRLLHPKRRFKLFRSILKYGDPYRRLDDIIMDSRFKGKVGRDTILNESQIIIALCQEKVQAESALAASKDEGEARDDEDAQMAGSSSEGIGVPEGQPVAEGGSSLEANSVEDFAEENETENNQGSRSIKRNLLFIGNHRANASELVERIKMLSSLDKLMRECNPGVAQPWRLPTGPLAKPDKELIKGEAENENEEDIDDEEEDFYEEEEKEKPLEVSADGTDSREVKQAGDSVKNDEDRPASGEGFQGDYLKLELPQILLKSLRTPSWGIPWSVQTDIDMLKGIYVYGFSNWTIMSLDENLSLSFIKGVKFDKLKQRTLRVMKHLHSVMVIGKTARKKRKLIPSNSSDQESMDASKGEASSSKRGKKAAKKHHDNNCKECGSSIHDGKDGNCDNCGGSNTNTSGSKHRTKPLVVGGRKGLPEFVKECSNIDEKDLRRQARTCFNNSNVKPQLLEIKKLFHPSNNMTDSDVVASLKVLLPMVGDEISEILKLASNEETRKKVHNCLWAYVAKCTVFQPQDIEKIYLSWKGIAPMESEFGSELNPKPELNLISEATPKHEPEPDPISEATPKHEPEPEPDPISEATPKHEPEPDPDPISEATPKHEPDPDPISEANPKPENPV</sequence>
<proteinExistence type="inferred from homology"/>
<gene>
    <name evidence="15" type="ORF">OJ252_3136</name>
</gene>
<evidence type="ECO:0000259" key="12">
    <source>
        <dbReference type="PROSITE" id="PS50013"/>
    </source>
</evidence>
<evidence type="ECO:0000256" key="7">
    <source>
        <dbReference type="ARBA" id="ARBA00023015"/>
    </source>
</evidence>
<dbReference type="Gene3D" id="2.40.50.40">
    <property type="match status" value="2"/>
</dbReference>
<feature type="region of interest" description="Disordered" evidence="11">
    <location>
        <begin position="1971"/>
        <end position="2039"/>
    </location>
</feature>
<dbReference type="InterPro" id="IPR056302">
    <property type="entry name" value="CHD1-2/Hrp3_HTH"/>
</dbReference>
<name>A0ABQ8P3J1_9CRYT</name>
<keyword evidence="5" id="KW-0378">Hydrolase</keyword>
<comment type="similarity">
    <text evidence="2">Belongs to the SNF2/RAD54 helicase family.</text>
</comment>
<evidence type="ECO:0000256" key="6">
    <source>
        <dbReference type="ARBA" id="ARBA00022840"/>
    </source>
</evidence>
<reference evidence="15" key="1">
    <citation type="submission" date="2022-10" db="EMBL/GenBank/DDBJ databases">
        <title>Adaptive evolution leads to modifications in subtelomeric GC content in a zoonotic Cryptosporidium species.</title>
        <authorList>
            <person name="Li J."/>
            <person name="Feng Y."/>
            <person name="Xiao L."/>
        </authorList>
    </citation>
    <scope>NUCLEOTIDE SEQUENCE</scope>
    <source>
        <strain evidence="15">25894</strain>
    </source>
</reference>
<evidence type="ECO:0000256" key="11">
    <source>
        <dbReference type="SAM" id="MobiDB-lite"/>
    </source>
</evidence>
<feature type="region of interest" description="Disordered" evidence="11">
    <location>
        <begin position="588"/>
        <end position="607"/>
    </location>
</feature>
<dbReference type="InterPro" id="IPR023779">
    <property type="entry name" value="Chromodomain_CS"/>
</dbReference>
<comment type="caution">
    <text evidence="15">The sequence shown here is derived from an EMBL/GenBank/DDBJ whole genome shotgun (WGS) entry which is preliminary data.</text>
</comment>
<dbReference type="InterPro" id="IPR000330">
    <property type="entry name" value="SNF2_N"/>
</dbReference>
<feature type="compositionally biased region" description="Acidic residues" evidence="11">
    <location>
        <begin position="66"/>
        <end position="75"/>
    </location>
</feature>
<dbReference type="Gene3D" id="1.10.10.60">
    <property type="entry name" value="Homeodomain-like"/>
    <property type="match status" value="1"/>
</dbReference>
<feature type="compositionally biased region" description="Acidic residues" evidence="11">
    <location>
        <begin position="109"/>
        <end position="130"/>
    </location>
</feature>
<keyword evidence="4" id="KW-0547">Nucleotide-binding</keyword>
<feature type="region of interest" description="Disordered" evidence="11">
    <location>
        <begin position="1223"/>
        <end position="1350"/>
    </location>
</feature>
<feature type="compositionally biased region" description="Basic and acidic residues" evidence="11">
    <location>
        <begin position="1237"/>
        <end position="1249"/>
    </location>
</feature>
<dbReference type="PANTHER" id="PTHR45623">
    <property type="entry name" value="CHROMODOMAIN-HELICASE-DNA-BINDING PROTEIN 3-RELATED-RELATED"/>
    <property type="match status" value="1"/>
</dbReference>
<dbReference type="InterPro" id="IPR049730">
    <property type="entry name" value="SNF2/RAD54-like_C"/>
</dbReference>
<feature type="region of interest" description="Disordered" evidence="11">
    <location>
        <begin position="1605"/>
        <end position="1664"/>
    </location>
</feature>
<feature type="compositionally biased region" description="Acidic residues" evidence="11">
    <location>
        <begin position="1608"/>
        <end position="1627"/>
    </location>
</feature>
<dbReference type="CDD" id="cd18793">
    <property type="entry name" value="SF2_C_SNF"/>
    <property type="match status" value="1"/>
</dbReference>
<dbReference type="SMART" id="SM00487">
    <property type="entry name" value="DEXDc"/>
    <property type="match status" value="1"/>
</dbReference>
<feature type="domain" description="Chromo" evidence="12">
    <location>
        <begin position="316"/>
        <end position="390"/>
    </location>
</feature>
<dbReference type="SUPFAM" id="SSF52540">
    <property type="entry name" value="P-loop containing nucleoside triphosphate hydrolases"/>
    <property type="match status" value="2"/>
</dbReference>
<feature type="domain" description="Helicase C-terminal" evidence="14">
    <location>
        <begin position="863"/>
        <end position="1014"/>
    </location>
</feature>
<feature type="domain" description="Chromo" evidence="12">
    <location>
        <begin position="225"/>
        <end position="291"/>
    </location>
</feature>
<evidence type="ECO:0000256" key="8">
    <source>
        <dbReference type="ARBA" id="ARBA00023125"/>
    </source>
</evidence>
<feature type="region of interest" description="Disordered" evidence="11">
    <location>
        <begin position="1"/>
        <end position="179"/>
    </location>
</feature>
<organism evidence="15 16">
    <name type="scientific">Cryptosporidium canis</name>
    <dbReference type="NCBI Taxonomy" id="195482"/>
    <lineage>
        <taxon>Eukaryota</taxon>
        <taxon>Sar</taxon>
        <taxon>Alveolata</taxon>
        <taxon>Apicomplexa</taxon>
        <taxon>Conoidasida</taxon>
        <taxon>Coccidia</taxon>
        <taxon>Eucoccidiorida</taxon>
        <taxon>Eimeriorina</taxon>
        <taxon>Cryptosporidiidae</taxon>
        <taxon>Cryptosporidium</taxon>
    </lineage>
</organism>
<dbReference type="InterPro" id="IPR014001">
    <property type="entry name" value="Helicase_ATP-bd"/>
</dbReference>
<accession>A0ABQ8P3J1</accession>
<dbReference type="InterPro" id="IPR023780">
    <property type="entry name" value="Chromo_domain"/>
</dbReference>
<dbReference type="PANTHER" id="PTHR45623:SF14">
    <property type="entry name" value="CHROMODOMAIN-HELICASE-DNA-BINDING PROTEIN 1"/>
    <property type="match status" value="1"/>
</dbReference>
<dbReference type="InterPro" id="IPR000953">
    <property type="entry name" value="Chromo/chromo_shadow_dom"/>
</dbReference>
<dbReference type="PROSITE" id="PS50013">
    <property type="entry name" value="CHROMO_2"/>
    <property type="match status" value="2"/>
</dbReference>
<feature type="compositionally biased region" description="Acidic residues" evidence="11">
    <location>
        <begin position="1"/>
        <end position="16"/>
    </location>
</feature>
<evidence type="ECO:0000256" key="5">
    <source>
        <dbReference type="ARBA" id="ARBA00022801"/>
    </source>
</evidence>
<feature type="region of interest" description="Disordered" evidence="11">
    <location>
        <begin position="452"/>
        <end position="473"/>
    </location>
</feature>
<keyword evidence="6" id="KW-0067">ATP-binding</keyword>
<feature type="region of interest" description="Disordered" evidence="11">
    <location>
        <begin position="194"/>
        <end position="218"/>
    </location>
</feature>
<feature type="compositionally biased region" description="Polar residues" evidence="11">
    <location>
        <begin position="24"/>
        <end position="49"/>
    </location>
</feature>
<evidence type="ECO:0000259" key="14">
    <source>
        <dbReference type="PROSITE" id="PS51194"/>
    </source>
</evidence>
<dbReference type="PROSITE" id="PS51192">
    <property type="entry name" value="HELICASE_ATP_BIND_1"/>
    <property type="match status" value="1"/>
</dbReference>
<dbReference type="InterPro" id="IPR038718">
    <property type="entry name" value="SNF2-like_sf"/>
</dbReference>
<dbReference type="Pfam" id="PF00176">
    <property type="entry name" value="SNF2-rel_dom"/>
    <property type="match status" value="1"/>
</dbReference>
<dbReference type="InterPro" id="IPR016197">
    <property type="entry name" value="Chromo-like_dom_sf"/>
</dbReference>
<dbReference type="PROSITE" id="PS00598">
    <property type="entry name" value="CHROMO_1"/>
    <property type="match status" value="1"/>
</dbReference>
<feature type="compositionally biased region" description="Basic and acidic residues" evidence="11">
    <location>
        <begin position="588"/>
        <end position="602"/>
    </location>
</feature>
<dbReference type="PROSITE" id="PS51194">
    <property type="entry name" value="HELICASE_CTER"/>
    <property type="match status" value="1"/>
</dbReference>
<feature type="compositionally biased region" description="Basic residues" evidence="11">
    <location>
        <begin position="93"/>
        <end position="103"/>
    </location>
</feature>
<evidence type="ECO:0000256" key="1">
    <source>
        <dbReference type="ARBA" id="ARBA00004123"/>
    </source>
</evidence>
<dbReference type="InterPro" id="IPR027417">
    <property type="entry name" value="P-loop_NTPase"/>
</dbReference>